<proteinExistence type="predicted"/>
<protein>
    <recommendedName>
        <fullName evidence="3">2-amino-4-hydroxy-6-hydroxymethyldihydropteridine diphosphokinase</fullName>
        <ecNumber evidence="3">2.7.6.3</ecNumber>
    </recommendedName>
</protein>
<evidence type="ECO:0000256" key="4">
    <source>
        <dbReference type="ARBA" id="ARBA00022679"/>
    </source>
</evidence>
<evidence type="ECO:0000313" key="11">
    <source>
        <dbReference type="Proteomes" id="UP000291483"/>
    </source>
</evidence>
<dbReference type="UniPathway" id="UPA00077">
    <property type="reaction ID" value="UER00155"/>
</dbReference>
<dbReference type="EC" id="2.7.6.3" evidence="3"/>
<dbReference type="GO" id="GO:0046656">
    <property type="term" value="P:folic acid biosynthetic process"/>
    <property type="evidence" value="ECO:0007669"/>
    <property type="project" value="UniProtKB-KW"/>
</dbReference>
<dbReference type="NCBIfam" id="TIGR01498">
    <property type="entry name" value="folK"/>
    <property type="match status" value="1"/>
</dbReference>
<dbReference type="GO" id="GO:0005524">
    <property type="term" value="F:ATP binding"/>
    <property type="evidence" value="ECO:0007669"/>
    <property type="project" value="UniProtKB-KW"/>
</dbReference>
<dbReference type="Proteomes" id="UP000291483">
    <property type="component" value="Unassembled WGS sequence"/>
</dbReference>
<gene>
    <name evidence="10" type="ORF">EV379_0301</name>
</gene>
<evidence type="ECO:0000256" key="3">
    <source>
        <dbReference type="ARBA" id="ARBA00013253"/>
    </source>
</evidence>
<dbReference type="GO" id="GO:0003848">
    <property type="term" value="F:2-amino-4-hydroxy-6-hydroxymethyldihydropteridine diphosphokinase activity"/>
    <property type="evidence" value="ECO:0007669"/>
    <property type="project" value="UniProtKB-EC"/>
</dbReference>
<dbReference type="SUPFAM" id="SSF55083">
    <property type="entry name" value="6-hydroxymethyl-7,8-dihydropterin pyrophosphokinase, HPPK"/>
    <property type="match status" value="1"/>
</dbReference>
<sequence length="177" mass="18675">MSAQAETAGSPAVIALGANLGDRRATLAAAVRAIADLPGVELTGVSSFIETPALKPHGVDTDAPAYLNGVATVVSALAPHALLDALNAIEHANGRVRAEHWGDRTLDLDLITYAELQQSDDRLTLPHPRAAERDFVLRPWLELQPDAVVPGRGRVDALLAALTVDQPVEAEETGESR</sequence>
<evidence type="ECO:0000256" key="2">
    <source>
        <dbReference type="ARBA" id="ARBA00005051"/>
    </source>
</evidence>
<keyword evidence="7" id="KW-0067">ATP-binding</keyword>
<dbReference type="Pfam" id="PF01288">
    <property type="entry name" value="HPPK"/>
    <property type="match status" value="1"/>
</dbReference>
<comment type="caution">
    <text evidence="10">The sequence shown here is derived from an EMBL/GenBank/DDBJ whole genome shotgun (WGS) entry which is preliminary data.</text>
</comment>
<keyword evidence="11" id="KW-1185">Reference proteome</keyword>
<evidence type="ECO:0000256" key="8">
    <source>
        <dbReference type="ARBA" id="ARBA00022909"/>
    </source>
</evidence>
<evidence type="ECO:0000256" key="6">
    <source>
        <dbReference type="ARBA" id="ARBA00022777"/>
    </source>
</evidence>
<dbReference type="Gene3D" id="3.30.70.560">
    <property type="entry name" value="7,8-Dihydro-6-hydroxymethylpterin-pyrophosphokinase HPPK"/>
    <property type="match status" value="1"/>
</dbReference>
<dbReference type="GO" id="GO:0016301">
    <property type="term" value="F:kinase activity"/>
    <property type="evidence" value="ECO:0007669"/>
    <property type="project" value="UniProtKB-KW"/>
</dbReference>
<comment type="pathway">
    <text evidence="2">Cofactor biosynthesis; tetrahydrofolate biosynthesis; 2-amino-4-hydroxy-6-hydroxymethyl-7,8-dihydropteridine diphosphate from 7,8-dihydroneopterin triphosphate: step 4/4.</text>
</comment>
<keyword evidence="8" id="KW-0289">Folate biosynthesis</keyword>
<dbReference type="OrthoDB" id="9808041at2"/>
<keyword evidence="4" id="KW-0808">Transferase</keyword>
<dbReference type="GO" id="GO:0046654">
    <property type="term" value="P:tetrahydrofolate biosynthetic process"/>
    <property type="evidence" value="ECO:0007669"/>
    <property type="project" value="UniProtKB-UniPathway"/>
</dbReference>
<reference evidence="10 11" key="1">
    <citation type="submission" date="2019-02" db="EMBL/GenBank/DDBJ databases">
        <title>Sequencing the genomes of 1000 actinobacteria strains.</title>
        <authorList>
            <person name="Klenk H.-P."/>
        </authorList>
    </citation>
    <scope>NUCLEOTIDE SEQUENCE [LARGE SCALE GENOMIC DNA]</scope>
    <source>
        <strain evidence="10 11">DSM 18319</strain>
    </source>
</reference>
<comment type="catalytic activity">
    <reaction evidence="1">
        <text>6-hydroxymethyl-7,8-dihydropterin + ATP = (7,8-dihydropterin-6-yl)methyl diphosphate + AMP + H(+)</text>
        <dbReference type="Rhea" id="RHEA:11412"/>
        <dbReference type="ChEBI" id="CHEBI:15378"/>
        <dbReference type="ChEBI" id="CHEBI:30616"/>
        <dbReference type="ChEBI" id="CHEBI:44841"/>
        <dbReference type="ChEBI" id="CHEBI:72950"/>
        <dbReference type="ChEBI" id="CHEBI:456215"/>
        <dbReference type="EC" id="2.7.6.3"/>
    </reaction>
</comment>
<feature type="domain" description="7,8-dihydro-6-hydroxymethylpterin-pyrophosphokinase" evidence="9">
    <location>
        <begin position="13"/>
        <end position="145"/>
    </location>
</feature>
<dbReference type="CDD" id="cd00483">
    <property type="entry name" value="HPPK"/>
    <property type="match status" value="1"/>
</dbReference>
<organism evidence="10 11">
    <name type="scientific">Microterricola gilva</name>
    <dbReference type="NCBI Taxonomy" id="393267"/>
    <lineage>
        <taxon>Bacteria</taxon>
        <taxon>Bacillati</taxon>
        <taxon>Actinomycetota</taxon>
        <taxon>Actinomycetes</taxon>
        <taxon>Micrococcales</taxon>
        <taxon>Microbacteriaceae</taxon>
        <taxon>Microterricola</taxon>
    </lineage>
</organism>
<accession>A0A4Q8AJP1</accession>
<evidence type="ECO:0000313" key="10">
    <source>
        <dbReference type="EMBL" id="RZU64009.1"/>
    </source>
</evidence>
<dbReference type="PANTHER" id="PTHR43071:SF1">
    <property type="entry name" value="2-AMINO-4-HYDROXY-6-HYDROXYMETHYLDIHYDROPTERIDINE PYROPHOSPHOKINASE"/>
    <property type="match status" value="1"/>
</dbReference>
<name>A0A4Q8AJP1_9MICO</name>
<dbReference type="AlphaFoldDB" id="A0A4Q8AJP1"/>
<dbReference type="EMBL" id="SHLC01000001">
    <property type="protein sequence ID" value="RZU64009.1"/>
    <property type="molecule type" value="Genomic_DNA"/>
</dbReference>
<evidence type="ECO:0000256" key="5">
    <source>
        <dbReference type="ARBA" id="ARBA00022741"/>
    </source>
</evidence>
<evidence type="ECO:0000259" key="9">
    <source>
        <dbReference type="Pfam" id="PF01288"/>
    </source>
</evidence>
<evidence type="ECO:0000256" key="1">
    <source>
        <dbReference type="ARBA" id="ARBA00000198"/>
    </source>
</evidence>
<keyword evidence="6 10" id="KW-0418">Kinase</keyword>
<dbReference type="InterPro" id="IPR000550">
    <property type="entry name" value="Hppk"/>
</dbReference>
<keyword evidence="5" id="KW-0547">Nucleotide-binding</keyword>
<evidence type="ECO:0000256" key="7">
    <source>
        <dbReference type="ARBA" id="ARBA00022840"/>
    </source>
</evidence>
<dbReference type="PANTHER" id="PTHR43071">
    <property type="entry name" value="2-AMINO-4-HYDROXY-6-HYDROXYMETHYLDIHYDROPTERIDINE PYROPHOSPHOKINASE"/>
    <property type="match status" value="1"/>
</dbReference>
<dbReference type="InterPro" id="IPR035907">
    <property type="entry name" value="Hppk_sf"/>
</dbReference>
<dbReference type="RefSeq" id="WP_130504596.1">
    <property type="nucleotide sequence ID" value="NZ_SHLC01000001.1"/>
</dbReference>